<protein>
    <submittedName>
        <fullName evidence="1 2">Uncharacterized protein</fullName>
    </submittedName>
</protein>
<keyword evidence="3" id="KW-1185">Reference proteome</keyword>
<gene>
    <name evidence="1" type="ordered locus">MTR_2g049410</name>
</gene>
<name>G7IIV1_MEDTR</name>
<reference evidence="2" key="3">
    <citation type="submission" date="2015-04" db="UniProtKB">
        <authorList>
            <consortium name="EnsemblPlants"/>
        </authorList>
    </citation>
    <scope>IDENTIFICATION</scope>
    <source>
        <strain evidence="2">cv. Jemalong A17</strain>
    </source>
</reference>
<dbReference type="EnsemblPlants" id="AES65815">
    <property type="protein sequence ID" value="AES65815"/>
    <property type="gene ID" value="MTR_2g049410"/>
</dbReference>
<accession>G7IIV1</accession>
<evidence type="ECO:0000313" key="1">
    <source>
        <dbReference type="EMBL" id="AES65815.1"/>
    </source>
</evidence>
<dbReference type="EMBL" id="CM001218">
    <property type="protein sequence ID" value="AES65815.1"/>
    <property type="molecule type" value="Genomic_DNA"/>
</dbReference>
<evidence type="ECO:0000313" key="3">
    <source>
        <dbReference type="Proteomes" id="UP000002051"/>
    </source>
</evidence>
<sequence length="85" mass="10026">MICLSSEQGMVIVSVVVFFKLEEALIRRIVQMDSPIDLDRGQPRKTISQTIKRDLERQHFMLLIGPFSRFDLVEKELCCRYKDKH</sequence>
<dbReference type="Proteomes" id="UP000002051">
    <property type="component" value="Chromosome 2"/>
</dbReference>
<dbReference type="HOGENOM" id="CLU_2516016_0_0_1"/>
<dbReference type="AlphaFoldDB" id="G7IIV1"/>
<reference evidence="1 3" key="1">
    <citation type="journal article" date="2011" name="Nature">
        <title>The Medicago genome provides insight into the evolution of rhizobial symbioses.</title>
        <authorList>
            <person name="Young N.D."/>
            <person name="Debelle F."/>
            <person name="Oldroyd G.E."/>
            <person name="Geurts R."/>
            <person name="Cannon S.B."/>
            <person name="Udvardi M.K."/>
            <person name="Benedito V.A."/>
            <person name="Mayer K.F."/>
            <person name="Gouzy J."/>
            <person name="Schoof H."/>
            <person name="Van de Peer Y."/>
            <person name="Proost S."/>
            <person name="Cook D.R."/>
            <person name="Meyers B.C."/>
            <person name="Spannagl M."/>
            <person name="Cheung F."/>
            <person name="De Mita S."/>
            <person name="Krishnakumar V."/>
            <person name="Gundlach H."/>
            <person name="Zhou S."/>
            <person name="Mudge J."/>
            <person name="Bharti A.K."/>
            <person name="Murray J.D."/>
            <person name="Naoumkina M.A."/>
            <person name="Rosen B."/>
            <person name="Silverstein K.A."/>
            <person name="Tang H."/>
            <person name="Rombauts S."/>
            <person name="Zhao P.X."/>
            <person name="Zhou P."/>
            <person name="Barbe V."/>
            <person name="Bardou P."/>
            <person name="Bechner M."/>
            <person name="Bellec A."/>
            <person name="Berger A."/>
            <person name="Berges H."/>
            <person name="Bidwell S."/>
            <person name="Bisseling T."/>
            <person name="Choisne N."/>
            <person name="Couloux A."/>
            <person name="Denny R."/>
            <person name="Deshpande S."/>
            <person name="Dai X."/>
            <person name="Doyle J.J."/>
            <person name="Dudez A.M."/>
            <person name="Farmer A.D."/>
            <person name="Fouteau S."/>
            <person name="Franken C."/>
            <person name="Gibelin C."/>
            <person name="Gish J."/>
            <person name="Goldstein S."/>
            <person name="Gonzalez A.J."/>
            <person name="Green P.J."/>
            <person name="Hallab A."/>
            <person name="Hartog M."/>
            <person name="Hua A."/>
            <person name="Humphray S.J."/>
            <person name="Jeong D.H."/>
            <person name="Jing Y."/>
            <person name="Jocker A."/>
            <person name="Kenton S.M."/>
            <person name="Kim D.J."/>
            <person name="Klee K."/>
            <person name="Lai H."/>
            <person name="Lang C."/>
            <person name="Lin S."/>
            <person name="Macmil S.L."/>
            <person name="Magdelenat G."/>
            <person name="Matthews L."/>
            <person name="McCorrison J."/>
            <person name="Monaghan E.L."/>
            <person name="Mun J.H."/>
            <person name="Najar F.Z."/>
            <person name="Nicholson C."/>
            <person name="Noirot C."/>
            <person name="O'Bleness M."/>
            <person name="Paule C.R."/>
            <person name="Poulain J."/>
            <person name="Prion F."/>
            <person name="Qin B."/>
            <person name="Qu C."/>
            <person name="Retzel E.F."/>
            <person name="Riddle C."/>
            <person name="Sallet E."/>
            <person name="Samain S."/>
            <person name="Samson N."/>
            <person name="Sanders I."/>
            <person name="Saurat O."/>
            <person name="Scarpelli C."/>
            <person name="Schiex T."/>
            <person name="Segurens B."/>
            <person name="Severin A.J."/>
            <person name="Sherrier D.J."/>
            <person name="Shi R."/>
            <person name="Sims S."/>
            <person name="Singer S.R."/>
            <person name="Sinharoy S."/>
            <person name="Sterck L."/>
            <person name="Viollet A."/>
            <person name="Wang B.B."/>
            <person name="Wang K."/>
            <person name="Wang M."/>
            <person name="Wang X."/>
            <person name="Warfsmann J."/>
            <person name="Weissenbach J."/>
            <person name="White D.D."/>
            <person name="White J.D."/>
            <person name="Wiley G.B."/>
            <person name="Wincker P."/>
            <person name="Xing Y."/>
            <person name="Yang L."/>
            <person name="Yao Z."/>
            <person name="Ying F."/>
            <person name="Zhai J."/>
            <person name="Zhou L."/>
            <person name="Zuber A."/>
            <person name="Denarie J."/>
            <person name="Dixon R.A."/>
            <person name="May G.D."/>
            <person name="Schwartz D.C."/>
            <person name="Rogers J."/>
            <person name="Quetier F."/>
            <person name="Town C.D."/>
            <person name="Roe B.A."/>
        </authorList>
    </citation>
    <scope>NUCLEOTIDE SEQUENCE [LARGE SCALE GENOMIC DNA]</scope>
    <source>
        <strain evidence="1">A17</strain>
        <strain evidence="2 3">cv. Jemalong A17</strain>
    </source>
</reference>
<evidence type="ECO:0000313" key="2">
    <source>
        <dbReference type="EnsemblPlants" id="AES65815"/>
    </source>
</evidence>
<organism evidence="1 3">
    <name type="scientific">Medicago truncatula</name>
    <name type="common">Barrel medic</name>
    <name type="synonym">Medicago tribuloides</name>
    <dbReference type="NCBI Taxonomy" id="3880"/>
    <lineage>
        <taxon>Eukaryota</taxon>
        <taxon>Viridiplantae</taxon>
        <taxon>Streptophyta</taxon>
        <taxon>Embryophyta</taxon>
        <taxon>Tracheophyta</taxon>
        <taxon>Spermatophyta</taxon>
        <taxon>Magnoliopsida</taxon>
        <taxon>eudicotyledons</taxon>
        <taxon>Gunneridae</taxon>
        <taxon>Pentapetalae</taxon>
        <taxon>rosids</taxon>
        <taxon>fabids</taxon>
        <taxon>Fabales</taxon>
        <taxon>Fabaceae</taxon>
        <taxon>Papilionoideae</taxon>
        <taxon>50 kb inversion clade</taxon>
        <taxon>NPAAA clade</taxon>
        <taxon>Hologalegina</taxon>
        <taxon>IRL clade</taxon>
        <taxon>Trifolieae</taxon>
        <taxon>Medicago</taxon>
    </lineage>
</organism>
<reference evidence="1 3" key="2">
    <citation type="journal article" date="2014" name="BMC Genomics">
        <title>An improved genome release (version Mt4.0) for the model legume Medicago truncatula.</title>
        <authorList>
            <person name="Tang H."/>
            <person name="Krishnakumar V."/>
            <person name="Bidwell S."/>
            <person name="Rosen B."/>
            <person name="Chan A."/>
            <person name="Zhou S."/>
            <person name="Gentzbittel L."/>
            <person name="Childs K.L."/>
            <person name="Yandell M."/>
            <person name="Gundlach H."/>
            <person name="Mayer K.F."/>
            <person name="Schwartz D.C."/>
            <person name="Town C.D."/>
        </authorList>
    </citation>
    <scope>GENOME REANNOTATION</scope>
    <source>
        <strain evidence="2 3">cv. Jemalong A17</strain>
    </source>
</reference>
<dbReference type="PaxDb" id="3880-AES65815"/>
<proteinExistence type="predicted"/>